<keyword evidence="7" id="KW-1185">Reference proteome</keyword>
<dbReference type="FunFam" id="2.60.40.10:FF:000049">
    <property type="entry name" value="Leukocyte immunoglobulin-like receptor subfamily B member 1"/>
    <property type="match status" value="1"/>
</dbReference>
<name>A0A663DXN0_AQUCH</name>
<dbReference type="InterPro" id="IPR013783">
    <property type="entry name" value="Ig-like_fold"/>
</dbReference>
<dbReference type="Ensembl" id="ENSACCT00020004689.1">
    <property type="protein sequence ID" value="ENSACCP00020004504.1"/>
    <property type="gene ID" value="ENSACCG00020003091.1"/>
</dbReference>
<organism evidence="6 7">
    <name type="scientific">Aquila chrysaetos chrysaetos</name>
    <dbReference type="NCBI Taxonomy" id="223781"/>
    <lineage>
        <taxon>Eukaryota</taxon>
        <taxon>Metazoa</taxon>
        <taxon>Chordata</taxon>
        <taxon>Craniata</taxon>
        <taxon>Vertebrata</taxon>
        <taxon>Euteleostomi</taxon>
        <taxon>Archelosauria</taxon>
        <taxon>Archosauria</taxon>
        <taxon>Dinosauria</taxon>
        <taxon>Saurischia</taxon>
        <taxon>Theropoda</taxon>
        <taxon>Coelurosauria</taxon>
        <taxon>Aves</taxon>
        <taxon>Neognathae</taxon>
        <taxon>Neoaves</taxon>
        <taxon>Telluraves</taxon>
        <taxon>Accipitrimorphae</taxon>
        <taxon>Accipitriformes</taxon>
        <taxon>Accipitridae</taxon>
        <taxon>Accipitrinae</taxon>
        <taxon>Aquila</taxon>
    </lineage>
</organism>
<dbReference type="AlphaFoldDB" id="A0A663DXN0"/>
<keyword evidence="2" id="KW-1015">Disulfide bond</keyword>
<dbReference type="PANTHER" id="PTHR11738">
    <property type="entry name" value="MHC CLASS I NK CELL RECEPTOR"/>
    <property type="match status" value="1"/>
</dbReference>
<accession>A0A663DXN0</accession>
<reference evidence="6" key="1">
    <citation type="submission" date="2025-08" db="UniProtKB">
        <authorList>
            <consortium name="Ensembl"/>
        </authorList>
    </citation>
    <scope>IDENTIFICATION</scope>
</reference>
<proteinExistence type="predicted"/>
<feature type="domain" description="Immunoglobulin-like beta-sandwich" evidence="5">
    <location>
        <begin position="234"/>
        <end position="305"/>
    </location>
</feature>
<reference evidence="6" key="2">
    <citation type="submission" date="2025-09" db="UniProtKB">
        <authorList>
            <consortium name="Ensembl"/>
        </authorList>
    </citation>
    <scope>IDENTIFICATION</scope>
</reference>
<dbReference type="InterPro" id="IPR013151">
    <property type="entry name" value="Immunoglobulin_dom"/>
</dbReference>
<dbReference type="Pfam" id="PF00047">
    <property type="entry name" value="ig"/>
    <property type="match status" value="1"/>
</dbReference>
<evidence type="ECO:0000256" key="1">
    <source>
        <dbReference type="ARBA" id="ARBA00022729"/>
    </source>
</evidence>
<dbReference type="SUPFAM" id="SSF48726">
    <property type="entry name" value="Immunoglobulin"/>
    <property type="match status" value="2"/>
</dbReference>
<evidence type="ECO:0000313" key="6">
    <source>
        <dbReference type="Ensembl" id="ENSACCP00020004504.1"/>
    </source>
</evidence>
<feature type="compositionally biased region" description="Basic and acidic residues" evidence="4">
    <location>
        <begin position="341"/>
        <end position="351"/>
    </location>
</feature>
<keyword evidence="1" id="KW-0732">Signal</keyword>
<dbReference type="InterPro" id="IPR036179">
    <property type="entry name" value="Ig-like_dom_sf"/>
</dbReference>
<dbReference type="InterPro" id="IPR050412">
    <property type="entry name" value="Ig-like_Receptors_ImmuneReg"/>
</dbReference>
<evidence type="ECO:0000256" key="2">
    <source>
        <dbReference type="ARBA" id="ARBA00023157"/>
    </source>
</evidence>
<dbReference type="Proteomes" id="UP000472275">
    <property type="component" value="Chromosome 3"/>
</dbReference>
<evidence type="ECO:0000313" key="7">
    <source>
        <dbReference type="Proteomes" id="UP000472275"/>
    </source>
</evidence>
<sequence>MLLVTHVLAFSECQRLCGLPEGDMRHPETPQRCYTAVSLAGAWLVAHSKATPSEYHEEVGGEFGHIFGPAPISQVSSPAPQNKTHLCVEMGPGTSSRLTAGQPGAGDSLSVWQHLSPCAGAPTISIFLKPPGVIPPGGSTTICCSCQGDNGKFVLYKKGHQLRSLELRGSRAEFSISNATHEDTGGDHLHLSQVVGSWRSWWLPLPRQSPTHLLMHSPLPTEFRLPKPVLSVLPGHEVVAGSYVTFRCTIAHSSAGCFLYLEGQVKTLSLLSKEQDDFNLSHVHKGNGGRYSCQCFTKGASFEWSAVSKTLDLVVRGETSPQPHPALLFLPGWRLSHPGGTRKEDVREERSCNSSPSRGLQVRVGLGSGASPPPPAMSVGLSPSVPSRDKRLSPGQAAGLNNQCPAAQTSIAHIRLLF</sequence>
<dbReference type="GeneTree" id="ENSGT00940000171155"/>
<dbReference type="Gene3D" id="2.60.40.10">
    <property type="entry name" value="Immunoglobulins"/>
    <property type="match status" value="2"/>
</dbReference>
<evidence type="ECO:0000256" key="4">
    <source>
        <dbReference type="SAM" id="MobiDB-lite"/>
    </source>
</evidence>
<protein>
    <recommendedName>
        <fullName evidence="5">Immunoglobulin-like beta-sandwich domain-containing protein</fullName>
    </recommendedName>
</protein>
<feature type="region of interest" description="Disordered" evidence="4">
    <location>
        <begin position="339"/>
        <end position="401"/>
    </location>
</feature>
<evidence type="ECO:0000256" key="3">
    <source>
        <dbReference type="ARBA" id="ARBA00023319"/>
    </source>
</evidence>
<keyword evidence="3" id="KW-0393">Immunoglobulin domain</keyword>
<dbReference type="PANTHER" id="PTHR11738:SF186">
    <property type="entry name" value="OSTEOCLAST-ASSOCIATED IMMUNOGLOBULIN-LIKE RECEPTOR"/>
    <property type="match status" value="1"/>
</dbReference>
<dbReference type="GO" id="GO:0002764">
    <property type="term" value="P:immune response-regulating signaling pathway"/>
    <property type="evidence" value="ECO:0007669"/>
    <property type="project" value="TreeGrafter"/>
</dbReference>
<dbReference type="InParanoid" id="A0A663DXN0"/>
<evidence type="ECO:0000259" key="5">
    <source>
        <dbReference type="Pfam" id="PF00047"/>
    </source>
</evidence>